<dbReference type="Proteomes" id="UP000324222">
    <property type="component" value="Unassembled WGS sequence"/>
</dbReference>
<feature type="region of interest" description="Disordered" evidence="1">
    <location>
        <begin position="1"/>
        <end position="23"/>
    </location>
</feature>
<evidence type="ECO:0000256" key="1">
    <source>
        <dbReference type="SAM" id="MobiDB-lite"/>
    </source>
</evidence>
<feature type="compositionally biased region" description="Pro residues" evidence="1">
    <location>
        <begin position="88"/>
        <end position="98"/>
    </location>
</feature>
<protein>
    <submittedName>
        <fullName evidence="2">Uncharacterized protein</fullName>
    </submittedName>
</protein>
<evidence type="ECO:0000313" key="3">
    <source>
        <dbReference type="Proteomes" id="UP000324222"/>
    </source>
</evidence>
<dbReference type="EMBL" id="VSRR010012292">
    <property type="protein sequence ID" value="MPC54355.1"/>
    <property type="molecule type" value="Genomic_DNA"/>
</dbReference>
<feature type="region of interest" description="Disordered" evidence="1">
    <location>
        <begin position="66"/>
        <end position="98"/>
    </location>
</feature>
<reference evidence="2 3" key="1">
    <citation type="submission" date="2019-05" db="EMBL/GenBank/DDBJ databases">
        <title>Another draft genome of Portunus trituberculatus and its Hox gene families provides insights of decapod evolution.</title>
        <authorList>
            <person name="Jeong J.-H."/>
            <person name="Song I."/>
            <person name="Kim S."/>
            <person name="Choi T."/>
            <person name="Kim D."/>
            <person name="Ryu S."/>
            <person name="Kim W."/>
        </authorList>
    </citation>
    <scope>NUCLEOTIDE SEQUENCE [LARGE SCALE GENOMIC DNA]</scope>
    <source>
        <tissue evidence="2">Muscle</tissue>
    </source>
</reference>
<organism evidence="2 3">
    <name type="scientific">Portunus trituberculatus</name>
    <name type="common">Swimming crab</name>
    <name type="synonym">Neptunus trituberculatus</name>
    <dbReference type="NCBI Taxonomy" id="210409"/>
    <lineage>
        <taxon>Eukaryota</taxon>
        <taxon>Metazoa</taxon>
        <taxon>Ecdysozoa</taxon>
        <taxon>Arthropoda</taxon>
        <taxon>Crustacea</taxon>
        <taxon>Multicrustacea</taxon>
        <taxon>Malacostraca</taxon>
        <taxon>Eumalacostraca</taxon>
        <taxon>Eucarida</taxon>
        <taxon>Decapoda</taxon>
        <taxon>Pleocyemata</taxon>
        <taxon>Brachyura</taxon>
        <taxon>Eubrachyura</taxon>
        <taxon>Portunoidea</taxon>
        <taxon>Portunidae</taxon>
        <taxon>Portuninae</taxon>
        <taxon>Portunus</taxon>
    </lineage>
</organism>
<sequence length="98" mass="10790">MIPYRSVQGATQPHGLVSRPEQHRSAVFKGCTKDSDCLSPDAPPKPPVRHVSAICYATRQHTRLKSSRTFPKRVSAAPTCSLHARPRIPTPPPCLTRP</sequence>
<comment type="caution">
    <text evidence="2">The sequence shown here is derived from an EMBL/GenBank/DDBJ whole genome shotgun (WGS) entry which is preliminary data.</text>
</comment>
<gene>
    <name evidence="2" type="ORF">E2C01_048266</name>
</gene>
<proteinExistence type="predicted"/>
<keyword evidence="3" id="KW-1185">Reference proteome</keyword>
<name>A0A5B7GAD2_PORTR</name>
<dbReference type="AlphaFoldDB" id="A0A5B7GAD2"/>
<evidence type="ECO:0000313" key="2">
    <source>
        <dbReference type="EMBL" id="MPC54355.1"/>
    </source>
</evidence>
<accession>A0A5B7GAD2</accession>